<organism evidence="2 3">
    <name type="scientific">Metabacillus malikii</name>
    <dbReference type="NCBI Taxonomy" id="1504265"/>
    <lineage>
        <taxon>Bacteria</taxon>
        <taxon>Bacillati</taxon>
        <taxon>Bacillota</taxon>
        <taxon>Bacilli</taxon>
        <taxon>Bacillales</taxon>
        <taxon>Bacillaceae</taxon>
        <taxon>Metabacillus</taxon>
    </lineage>
</organism>
<name>A0ABT9ZGD9_9BACI</name>
<gene>
    <name evidence="2" type="ORF">J2S19_001854</name>
</gene>
<protein>
    <submittedName>
        <fullName evidence="2">Uncharacterized protein YjaZ</fullName>
    </submittedName>
</protein>
<dbReference type="Proteomes" id="UP001234495">
    <property type="component" value="Unassembled WGS sequence"/>
</dbReference>
<proteinExistence type="predicted"/>
<keyword evidence="3" id="KW-1185">Reference proteome</keyword>
<evidence type="ECO:0000313" key="2">
    <source>
        <dbReference type="EMBL" id="MDQ0230598.1"/>
    </source>
</evidence>
<feature type="domain" description="DUF2268" evidence="1">
    <location>
        <begin position="2"/>
        <end position="104"/>
    </location>
</feature>
<evidence type="ECO:0000259" key="1">
    <source>
        <dbReference type="Pfam" id="PF10026"/>
    </source>
</evidence>
<comment type="caution">
    <text evidence="2">The sequence shown here is derived from an EMBL/GenBank/DDBJ whole genome shotgun (WGS) entry which is preliminary data.</text>
</comment>
<accession>A0ABT9ZGD9</accession>
<evidence type="ECO:0000313" key="3">
    <source>
        <dbReference type="Proteomes" id="UP001234495"/>
    </source>
</evidence>
<dbReference type="Pfam" id="PF10026">
    <property type="entry name" value="DUF2268"/>
    <property type="match status" value="1"/>
</dbReference>
<dbReference type="InterPro" id="IPR018728">
    <property type="entry name" value="DUF2268"/>
</dbReference>
<reference evidence="2 3" key="1">
    <citation type="submission" date="2023-07" db="EMBL/GenBank/DDBJ databases">
        <title>Genomic Encyclopedia of Type Strains, Phase IV (KMG-IV): sequencing the most valuable type-strain genomes for metagenomic binning, comparative biology and taxonomic classification.</title>
        <authorList>
            <person name="Goeker M."/>
        </authorList>
    </citation>
    <scope>NUCLEOTIDE SEQUENCE [LARGE SCALE GENOMIC DNA]</scope>
    <source>
        <strain evidence="2 3">DSM 29005</strain>
    </source>
</reference>
<sequence>MIDIVIMEGLAENAVREELGEAAVSSWAKRYNDDQADRLLERIIMPNHELTRKHPITTQILYGTGLYPNMVGYAVGYYLVQKYMNRTGCKTKDLIGVAAEKFIE</sequence>
<dbReference type="EMBL" id="JAUSUD010000007">
    <property type="protein sequence ID" value="MDQ0230598.1"/>
    <property type="molecule type" value="Genomic_DNA"/>
</dbReference>